<proteinExistence type="predicted"/>
<keyword evidence="3" id="KW-1185">Reference proteome</keyword>
<dbReference type="Pfam" id="PF14388">
    <property type="entry name" value="DUF4419"/>
    <property type="match status" value="1"/>
</dbReference>
<dbReference type="OrthoDB" id="9978173at2759"/>
<evidence type="ECO:0000256" key="1">
    <source>
        <dbReference type="SAM" id="SignalP"/>
    </source>
</evidence>
<protein>
    <submittedName>
        <fullName evidence="2">Uncharacterized protein</fullName>
    </submittedName>
</protein>
<organism evidence="2 3">
    <name type="scientific">Ascobolus immersus RN42</name>
    <dbReference type="NCBI Taxonomy" id="1160509"/>
    <lineage>
        <taxon>Eukaryota</taxon>
        <taxon>Fungi</taxon>
        <taxon>Dikarya</taxon>
        <taxon>Ascomycota</taxon>
        <taxon>Pezizomycotina</taxon>
        <taxon>Pezizomycetes</taxon>
        <taxon>Pezizales</taxon>
        <taxon>Ascobolaceae</taxon>
        <taxon>Ascobolus</taxon>
    </lineage>
</organism>
<evidence type="ECO:0000313" key="3">
    <source>
        <dbReference type="Proteomes" id="UP000275078"/>
    </source>
</evidence>
<feature type="chain" id="PRO_5018041769" evidence="1">
    <location>
        <begin position="21"/>
        <end position="386"/>
    </location>
</feature>
<reference evidence="2 3" key="1">
    <citation type="journal article" date="2018" name="Nat. Ecol. Evol.">
        <title>Pezizomycetes genomes reveal the molecular basis of ectomycorrhizal truffle lifestyle.</title>
        <authorList>
            <person name="Murat C."/>
            <person name="Payen T."/>
            <person name="Noel B."/>
            <person name="Kuo A."/>
            <person name="Morin E."/>
            <person name="Chen J."/>
            <person name="Kohler A."/>
            <person name="Krizsan K."/>
            <person name="Balestrini R."/>
            <person name="Da Silva C."/>
            <person name="Montanini B."/>
            <person name="Hainaut M."/>
            <person name="Levati E."/>
            <person name="Barry K.W."/>
            <person name="Belfiori B."/>
            <person name="Cichocki N."/>
            <person name="Clum A."/>
            <person name="Dockter R.B."/>
            <person name="Fauchery L."/>
            <person name="Guy J."/>
            <person name="Iotti M."/>
            <person name="Le Tacon F."/>
            <person name="Lindquist E.A."/>
            <person name="Lipzen A."/>
            <person name="Malagnac F."/>
            <person name="Mello A."/>
            <person name="Molinier V."/>
            <person name="Miyauchi S."/>
            <person name="Poulain J."/>
            <person name="Riccioni C."/>
            <person name="Rubini A."/>
            <person name="Sitrit Y."/>
            <person name="Splivallo R."/>
            <person name="Traeger S."/>
            <person name="Wang M."/>
            <person name="Zifcakova L."/>
            <person name="Wipf D."/>
            <person name="Zambonelli A."/>
            <person name="Paolocci F."/>
            <person name="Nowrousian M."/>
            <person name="Ottonello S."/>
            <person name="Baldrian P."/>
            <person name="Spatafora J.W."/>
            <person name="Henrissat B."/>
            <person name="Nagy L.G."/>
            <person name="Aury J.M."/>
            <person name="Wincker P."/>
            <person name="Grigoriev I.V."/>
            <person name="Bonfante P."/>
            <person name="Martin F.M."/>
        </authorList>
    </citation>
    <scope>NUCLEOTIDE SEQUENCE [LARGE SCALE GENOMIC DNA]</scope>
    <source>
        <strain evidence="2 3">RN42</strain>
    </source>
</reference>
<dbReference type="PANTHER" id="PTHR31252">
    <property type="entry name" value="DUF4419 DOMAIN-CONTAINING PROTEIN"/>
    <property type="match status" value="1"/>
</dbReference>
<name>A0A3N4ILM2_ASCIM</name>
<evidence type="ECO:0000313" key="2">
    <source>
        <dbReference type="EMBL" id="RPA86586.1"/>
    </source>
</evidence>
<sequence>MKPYLHHTLLLFGLFDLAAAAVTFNVSYSGNVDKIGQWEAPKANQTPSDLYSRLHADYGAQDPVVLSSFSPQFSNRSGPPLSKVRSSADSGFVTACIMLQFNSIFDLTSLADIPSFFTKELRKKVVDKDMVPWILPNFTTTTVTDTEVASYLLMGSLKNYFDYYGAMITCGIPSVTLLGEKEDYDEILRRIDYLDKFSHTDLTDWAKLLRAVLKEAFIAPFDTESWAEKYADNWGNPWSDIYSTMRGAMCGDPTTIEGWITAFSFFSREGTRVSSRNGTWPLLGEYHFPKILKGRLSPGFLEVPVTIRGESGLEKGYKIVAGSIGMATGTLKGGELAGGVKEMNFGGDIKDDDTVCPVAGWWIIEDEGSKKPLPRGRGYPSYFWRA</sequence>
<dbReference type="EMBL" id="ML119649">
    <property type="protein sequence ID" value="RPA86586.1"/>
    <property type="molecule type" value="Genomic_DNA"/>
</dbReference>
<dbReference type="AlphaFoldDB" id="A0A3N4ILM2"/>
<dbReference type="PANTHER" id="PTHR31252:SF11">
    <property type="entry name" value="DUF4419 DOMAIN-CONTAINING PROTEIN"/>
    <property type="match status" value="1"/>
</dbReference>
<dbReference type="InterPro" id="IPR025533">
    <property type="entry name" value="DUF4419"/>
</dbReference>
<keyword evidence="1" id="KW-0732">Signal</keyword>
<gene>
    <name evidence="2" type="ORF">BJ508DRAFT_347774</name>
</gene>
<accession>A0A3N4ILM2</accession>
<feature type="signal peptide" evidence="1">
    <location>
        <begin position="1"/>
        <end position="20"/>
    </location>
</feature>
<dbReference type="Proteomes" id="UP000275078">
    <property type="component" value="Unassembled WGS sequence"/>
</dbReference>
<dbReference type="STRING" id="1160509.A0A3N4ILM2"/>